<evidence type="ECO:0000313" key="2">
    <source>
        <dbReference type="EMBL" id="PWB86322.1"/>
    </source>
</evidence>
<name>A0A2U1S8C9_9EURY</name>
<feature type="region of interest" description="Disordered" evidence="1">
    <location>
        <begin position="32"/>
        <end position="90"/>
    </location>
</feature>
<evidence type="ECO:0000256" key="1">
    <source>
        <dbReference type="SAM" id="MobiDB-lite"/>
    </source>
</evidence>
<dbReference type="Proteomes" id="UP000245577">
    <property type="component" value="Unassembled WGS sequence"/>
</dbReference>
<protein>
    <submittedName>
        <fullName evidence="2">Uncharacterized protein</fullName>
    </submittedName>
</protein>
<reference evidence="2 3" key="1">
    <citation type="submission" date="2017-03" db="EMBL/GenBank/DDBJ databases">
        <title>Genome sequence of Methanobrevibacter wosei.</title>
        <authorList>
            <person name="Poehlein A."/>
            <person name="Seedorf H."/>
            <person name="Daniel R."/>
        </authorList>
    </citation>
    <scope>NUCLEOTIDE SEQUENCE [LARGE SCALE GENOMIC DNA]</scope>
    <source>
        <strain evidence="2 3">DSM 11979</strain>
    </source>
</reference>
<dbReference type="EMBL" id="MZGU01000004">
    <property type="protein sequence ID" value="PWB86322.1"/>
    <property type="molecule type" value="Genomic_DNA"/>
</dbReference>
<accession>A0A2U1S8C9</accession>
<feature type="compositionally biased region" description="Basic and acidic residues" evidence="1">
    <location>
        <begin position="40"/>
        <end position="55"/>
    </location>
</feature>
<dbReference type="AlphaFoldDB" id="A0A2U1S8C9"/>
<proteinExistence type="predicted"/>
<evidence type="ECO:0000313" key="3">
    <source>
        <dbReference type="Proteomes" id="UP000245577"/>
    </source>
</evidence>
<dbReference type="RefSeq" id="WP_133241506.1">
    <property type="nucleotide sequence ID" value="NZ_CALUOI010000001.1"/>
</dbReference>
<comment type="caution">
    <text evidence="2">The sequence shown here is derived from an EMBL/GenBank/DDBJ whole genome shotgun (WGS) entry which is preliminary data.</text>
</comment>
<gene>
    <name evidence="2" type="ORF">MBBWO_11770</name>
</gene>
<organism evidence="2 3">
    <name type="scientific">Methanobrevibacter woesei</name>
    <dbReference type="NCBI Taxonomy" id="190976"/>
    <lineage>
        <taxon>Archaea</taxon>
        <taxon>Methanobacteriati</taxon>
        <taxon>Methanobacteriota</taxon>
        <taxon>Methanomada group</taxon>
        <taxon>Methanobacteria</taxon>
        <taxon>Methanobacteriales</taxon>
        <taxon>Methanobacteriaceae</taxon>
        <taxon>Methanobrevibacter</taxon>
    </lineage>
</organism>
<sequence>MLRSFRKPSLKPRKRLIRKRVFKYGQIRRIDRHRPVMMHETQKEVETKPNKEKTHPKPSPLDRPLLFRYMQNYDEKDESNEDKESDEDDS</sequence>
<keyword evidence="3" id="KW-1185">Reference proteome</keyword>
<feature type="compositionally biased region" description="Acidic residues" evidence="1">
    <location>
        <begin position="75"/>
        <end position="90"/>
    </location>
</feature>